<dbReference type="InterPro" id="IPR045224">
    <property type="entry name" value="HDZip_class_I_plant"/>
</dbReference>
<name>A0A0D6R5A3_ARACU</name>
<keyword evidence="4 8" id="KW-0371">Homeobox</keyword>
<evidence type="ECO:0000256" key="4">
    <source>
        <dbReference type="ARBA" id="ARBA00023155"/>
    </source>
</evidence>
<evidence type="ECO:0000259" key="11">
    <source>
        <dbReference type="PROSITE" id="PS50071"/>
    </source>
</evidence>
<dbReference type="GO" id="GO:0000981">
    <property type="term" value="F:DNA-binding transcription factor activity, RNA polymerase II-specific"/>
    <property type="evidence" value="ECO:0007669"/>
    <property type="project" value="InterPro"/>
</dbReference>
<dbReference type="Pfam" id="PF00046">
    <property type="entry name" value="Homeodomain"/>
    <property type="match status" value="1"/>
</dbReference>
<comment type="similarity">
    <text evidence="7">Belongs to the HD-ZIP homeobox family. Class I subfamily.</text>
</comment>
<evidence type="ECO:0000256" key="10">
    <source>
        <dbReference type="SAM" id="MobiDB-lite"/>
    </source>
</evidence>
<keyword evidence="3 8" id="KW-0238">DNA-binding</keyword>
<evidence type="ECO:0000256" key="8">
    <source>
        <dbReference type="PROSITE-ProRule" id="PRU00108"/>
    </source>
</evidence>
<dbReference type="PRINTS" id="PR00031">
    <property type="entry name" value="HTHREPRESSR"/>
</dbReference>
<dbReference type="InterPro" id="IPR000047">
    <property type="entry name" value="HTH_motif"/>
</dbReference>
<dbReference type="PANTHER" id="PTHR24326:SF606">
    <property type="entry name" value="HOMEOBOX-LEUCINE ZIPPER PROTEIN ATHB-54"/>
    <property type="match status" value="1"/>
</dbReference>
<keyword evidence="5" id="KW-0804">Transcription</keyword>
<dbReference type="InterPro" id="IPR001356">
    <property type="entry name" value="HD"/>
</dbReference>
<dbReference type="PANTHER" id="PTHR24326">
    <property type="entry name" value="HOMEOBOX-LEUCINE ZIPPER PROTEIN"/>
    <property type="match status" value="1"/>
</dbReference>
<evidence type="ECO:0000256" key="1">
    <source>
        <dbReference type="ARBA" id="ARBA00004123"/>
    </source>
</evidence>
<dbReference type="InterPro" id="IPR017970">
    <property type="entry name" value="Homeobox_CS"/>
</dbReference>
<dbReference type="EMBL" id="GCKF01033087">
    <property type="protein sequence ID" value="JAG97448.1"/>
    <property type="molecule type" value="Transcribed_RNA"/>
</dbReference>
<evidence type="ECO:0000256" key="2">
    <source>
        <dbReference type="ARBA" id="ARBA00023015"/>
    </source>
</evidence>
<evidence type="ECO:0000313" key="12">
    <source>
        <dbReference type="EMBL" id="JAG97448.1"/>
    </source>
</evidence>
<dbReference type="PROSITE" id="PS00027">
    <property type="entry name" value="HOMEOBOX_1"/>
    <property type="match status" value="1"/>
</dbReference>
<dbReference type="PROSITE" id="PS50071">
    <property type="entry name" value="HOMEOBOX_2"/>
    <property type="match status" value="1"/>
</dbReference>
<feature type="region of interest" description="Disordered" evidence="10">
    <location>
        <begin position="180"/>
        <end position="206"/>
    </location>
</feature>
<dbReference type="Gene3D" id="1.10.10.60">
    <property type="entry name" value="Homeodomain-like"/>
    <property type="match status" value="1"/>
</dbReference>
<dbReference type="GO" id="GO:0043565">
    <property type="term" value="F:sequence-specific DNA binding"/>
    <property type="evidence" value="ECO:0007669"/>
    <property type="project" value="InterPro"/>
</dbReference>
<feature type="DNA-binding region" description="Homeobox" evidence="8">
    <location>
        <begin position="85"/>
        <end position="144"/>
    </location>
</feature>
<keyword evidence="2" id="KW-0805">Transcription regulation</keyword>
<accession>A0A0D6R5A3</accession>
<dbReference type="InterPro" id="IPR003106">
    <property type="entry name" value="Leu_zip_homeo"/>
</dbReference>
<reference evidence="12" key="1">
    <citation type="submission" date="2015-03" db="EMBL/GenBank/DDBJ databases">
        <title>A transcriptome of Araucaria cunninghamii, an australian fine timber species.</title>
        <authorList>
            <person name="Jing Yi C.J.Y."/>
            <person name="Yin San L.Y.S."/>
            <person name="Abdul Karim S.S."/>
            <person name="Wan Azmi N.N."/>
            <person name="Hercus R.R."/>
            <person name="Croft L.L."/>
        </authorList>
    </citation>
    <scope>NUCLEOTIDE SEQUENCE</scope>
    <source>
        <strain evidence="12">MI0301</strain>
        <tissue evidence="12">Leaf</tissue>
    </source>
</reference>
<dbReference type="InterPro" id="IPR009057">
    <property type="entry name" value="Homeodomain-like_sf"/>
</dbReference>
<evidence type="ECO:0000256" key="7">
    <source>
        <dbReference type="ARBA" id="ARBA00025748"/>
    </source>
</evidence>
<sequence>MACDGRAFYSSNIIMKSEDNSANSIAAMIAATSCTPPGNFQGDRSVGIFDCRNERKLSPACKSYSALDLTEEIGDEDGSDDSVQLGEKKRRLTFEQVRALEKNFEVTNKLEPEKKIQLARALGLQPRQIAVWFQNRRARWKTKQLEKDFDVLKQDHDALKQDYDSLVEENRNLQAMVQRLRSKLKSSPDQKNEQNSSLPKEDHDLPPMISGSVENALIKENEGHSSEASSVVNMDSPGNIDSPHRNINFDSRGIQDLNASFGPNPQCNMRPKLEENVNPADQPSCFNLFYNNLAEEPGALLWEYWHQNL</sequence>
<dbReference type="GO" id="GO:0005634">
    <property type="term" value="C:nucleus"/>
    <property type="evidence" value="ECO:0007669"/>
    <property type="project" value="UniProtKB-SubCell"/>
</dbReference>
<dbReference type="SMART" id="SM00389">
    <property type="entry name" value="HOX"/>
    <property type="match status" value="1"/>
</dbReference>
<dbReference type="PROSITE" id="PS51257">
    <property type="entry name" value="PROKAR_LIPOPROTEIN"/>
    <property type="match status" value="1"/>
</dbReference>
<keyword evidence="6 8" id="KW-0539">Nucleus</keyword>
<dbReference type="AlphaFoldDB" id="A0A0D6R5A3"/>
<evidence type="ECO:0000256" key="6">
    <source>
        <dbReference type="ARBA" id="ARBA00023242"/>
    </source>
</evidence>
<protein>
    <recommendedName>
        <fullName evidence="11">Homeobox domain-containing protein</fullName>
    </recommendedName>
</protein>
<evidence type="ECO:0000256" key="3">
    <source>
        <dbReference type="ARBA" id="ARBA00023125"/>
    </source>
</evidence>
<proteinExistence type="inferred from homology"/>
<evidence type="ECO:0000256" key="5">
    <source>
        <dbReference type="ARBA" id="ARBA00023163"/>
    </source>
</evidence>
<dbReference type="Pfam" id="PF02183">
    <property type="entry name" value="HALZ"/>
    <property type="match status" value="1"/>
</dbReference>
<dbReference type="CDD" id="cd00086">
    <property type="entry name" value="homeodomain"/>
    <property type="match status" value="1"/>
</dbReference>
<feature type="domain" description="Homeobox" evidence="11">
    <location>
        <begin position="83"/>
        <end position="143"/>
    </location>
</feature>
<dbReference type="SUPFAM" id="SSF46689">
    <property type="entry name" value="Homeodomain-like"/>
    <property type="match status" value="1"/>
</dbReference>
<comment type="subcellular location">
    <subcellularLocation>
        <location evidence="1 8 9">Nucleus</location>
    </subcellularLocation>
</comment>
<organism evidence="12">
    <name type="scientific">Araucaria cunninghamii</name>
    <name type="common">Hoop pine</name>
    <name type="synonym">Moreton Bay pine</name>
    <dbReference type="NCBI Taxonomy" id="56994"/>
    <lineage>
        <taxon>Eukaryota</taxon>
        <taxon>Viridiplantae</taxon>
        <taxon>Streptophyta</taxon>
        <taxon>Embryophyta</taxon>
        <taxon>Tracheophyta</taxon>
        <taxon>Spermatophyta</taxon>
        <taxon>Pinopsida</taxon>
        <taxon>Pinidae</taxon>
        <taxon>Conifers II</taxon>
        <taxon>Araucariales</taxon>
        <taxon>Araucariaceae</taxon>
        <taxon>Araucaria</taxon>
    </lineage>
</organism>
<dbReference type="GO" id="GO:0045893">
    <property type="term" value="P:positive regulation of DNA-templated transcription"/>
    <property type="evidence" value="ECO:0007669"/>
    <property type="project" value="TreeGrafter"/>
</dbReference>
<dbReference type="FunFam" id="1.10.10.60:FF:000200">
    <property type="entry name" value="Homeobox-leucine zipper protein ATHB-13"/>
    <property type="match status" value="1"/>
</dbReference>
<evidence type="ECO:0000256" key="9">
    <source>
        <dbReference type="RuleBase" id="RU000682"/>
    </source>
</evidence>